<evidence type="ECO:0000259" key="14">
    <source>
        <dbReference type="Pfam" id="PF02463"/>
    </source>
</evidence>
<evidence type="ECO:0000313" key="16">
    <source>
        <dbReference type="Proteomes" id="UP000241201"/>
    </source>
</evidence>
<dbReference type="GO" id="GO:0006302">
    <property type="term" value="P:double-strand break repair"/>
    <property type="evidence" value="ECO:0007669"/>
    <property type="project" value="TreeGrafter"/>
</dbReference>
<dbReference type="AlphaFoldDB" id="A0A2T3G178"/>
<evidence type="ECO:0000256" key="11">
    <source>
        <dbReference type="ARBA" id="ARBA00023236"/>
    </source>
</evidence>
<comment type="subcellular location">
    <subcellularLocation>
        <location evidence="1 12 13">Cytoplasm</location>
    </subcellularLocation>
</comment>
<keyword evidence="16" id="KW-1185">Reference proteome</keyword>
<dbReference type="Gene3D" id="1.20.1050.90">
    <property type="entry name" value="RecF/RecN/SMC, N-terminal domain"/>
    <property type="match status" value="1"/>
</dbReference>
<keyword evidence="5 12" id="KW-0235">DNA replication</keyword>
<dbReference type="PANTHER" id="PTHR32182:SF0">
    <property type="entry name" value="DNA REPLICATION AND REPAIR PROTEIN RECF"/>
    <property type="match status" value="1"/>
</dbReference>
<dbReference type="SUPFAM" id="SSF52540">
    <property type="entry name" value="P-loop containing nucleoside triphosphate hydrolases"/>
    <property type="match status" value="1"/>
</dbReference>
<evidence type="ECO:0000256" key="1">
    <source>
        <dbReference type="ARBA" id="ARBA00004496"/>
    </source>
</evidence>
<evidence type="ECO:0000256" key="2">
    <source>
        <dbReference type="ARBA" id="ARBA00008016"/>
    </source>
</evidence>
<dbReference type="CDD" id="cd03242">
    <property type="entry name" value="ABC_RecF"/>
    <property type="match status" value="1"/>
</dbReference>
<dbReference type="InterPro" id="IPR001238">
    <property type="entry name" value="DNA-binding_RecF"/>
</dbReference>
<dbReference type="GeneID" id="77470241"/>
<dbReference type="GO" id="GO:0009432">
    <property type="term" value="P:SOS response"/>
    <property type="evidence" value="ECO:0007669"/>
    <property type="project" value="UniProtKB-UniRule"/>
</dbReference>
<keyword evidence="8 12" id="KW-0067">ATP-binding</keyword>
<dbReference type="HAMAP" id="MF_00365">
    <property type="entry name" value="RecF"/>
    <property type="match status" value="1"/>
</dbReference>
<evidence type="ECO:0000256" key="5">
    <source>
        <dbReference type="ARBA" id="ARBA00022705"/>
    </source>
</evidence>
<dbReference type="InterPro" id="IPR018078">
    <property type="entry name" value="DNA-binding_RecF_CS"/>
</dbReference>
<accession>A0A2T3G178</accession>
<evidence type="ECO:0000256" key="12">
    <source>
        <dbReference type="HAMAP-Rule" id="MF_00365"/>
    </source>
</evidence>
<dbReference type="PROSITE" id="PS00618">
    <property type="entry name" value="RECF_2"/>
    <property type="match status" value="1"/>
</dbReference>
<dbReference type="PANTHER" id="PTHR32182">
    <property type="entry name" value="DNA REPLICATION AND REPAIR PROTEIN RECF"/>
    <property type="match status" value="1"/>
</dbReference>
<dbReference type="InterPro" id="IPR027417">
    <property type="entry name" value="P-loop_NTPase"/>
</dbReference>
<organism evidence="15 16">
    <name type="scientific">Faecalibacillus faecis</name>
    <dbReference type="NCBI Taxonomy" id="1982628"/>
    <lineage>
        <taxon>Bacteria</taxon>
        <taxon>Bacillati</taxon>
        <taxon>Bacillota</taxon>
        <taxon>Erysipelotrichia</taxon>
        <taxon>Erysipelotrichales</taxon>
        <taxon>Coprobacillaceae</taxon>
        <taxon>Faecalibacillus</taxon>
    </lineage>
</organism>
<name>A0A2T3G178_9FIRM</name>
<dbReference type="NCBIfam" id="TIGR00611">
    <property type="entry name" value="recf"/>
    <property type="match status" value="1"/>
</dbReference>
<evidence type="ECO:0000256" key="8">
    <source>
        <dbReference type="ARBA" id="ARBA00022840"/>
    </source>
</evidence>
<sequence>MLINNLELSHFRNYDHFFIEFDKGINILIGGNAQGKTNIIEAIYLLSVCRSFRTHINDQMIQFDYNFAKVKGNIYSNQRNHQAELVLSKENKKAKIDGKDVLKISEYVGYLNVVVFVPDDLSLVKGSPSTRRKFIDLELSKISPIYAFYLAKYNRLLKERNQYLKLLSKKNGKYDDYLETIDEQMVDVQLKVIEKRENFIERLSKNVKDVYKSIADNEEYVDLHYLCFIKKKDKEELLKLYKKEFSRDLKYLSTTHGIHKEDMKIMIDRKSAHQYASQGQQRTIVLSIKIALLELIKEEIGEYPILLLDDVLSELDDQRKTKLLDILNNRIQTFITTTSIDGIEHHVIKEAKKININRKEKQ</sequence>
<dbReference type="GO" id="GO:0006260">
    <property type="term" value="P:DNA replication"/>
    <property type="evidence" value="ECO:0007669"/>
    <property type="project" value="UniProtKB-UniRule"/>
</dbReference>
<evidence type="ECO:0000256" key="6">
    <source>
        <dbReference type="ARBA" id="ARBA00022741"/>
    </source>
</evidence>
<dbReference type="Proteomes" id="UP000241201">
    <property type="component" value="Unassembled WGS sequence"/>
</dbReference>
<dbReference type="Gene3D" id="3.40.50.300">
    <property type="entry name" value="P-loop containing nucleotide triphosphate hydrolases"/>
    <property type="match status" value="1"/>
</dbReference>
<dbReference type="PROSITE" id="PS00617">
    <property type="entry name" value="RECF_1"/>
    <property type="match status" value="1"/>
</dbReference>
<keyword evidence="9 12" id="KW-0238">DNA-binding</keyword>
<comment type="function">
    <text evidence="12 13">The RecF protein is involved in DNA metabolism; it is required for DNA replication and normal SOS inducibility. RecF binds preferentially to single-stranded, linear DNA. It also seems to bind ATP.</text>
</comment>
<comment type="similarity">
    <text evidence="2 12 13">Belongs to the RecF family.</text>
</comment>
<reference evidence="16" key="1">
    <citation type="submission" date="2018-03" db="EMBL/GenBank/DDBJ databases">
        <title>Lachnoclostridium SNUG30370 gen.nov., sp.nov., isolated from human faeces.</title>
        <authorList>
            <person name="Seo B."/>
            <person name="Jeon K."/>
            <person name="Ko G."/>
        </authorList>
    </citation>
    <scope>NUCLEOTIDE SEQUENCE [LARGE SCALE GENOMIC DNA]</scope>
    <source>
        <strain evidence="16">SNUG30370</strain>
    </source>
</reference>
<dbReference type="GO" id="GO:0003697">
    <property type="term" value="F:single-stranded DNA binding"/>
    <property type="evidence" value="ECO:0007669"/>
    <property type="project" value="UniProtKB-UniRule"/>
</dbReference>
<keyword evidence="10 12" id="KW-0234">DNA repair</keyword>
<feature type="domain" description="RecF/RecN/SMC N-terminal" evidence="14">
    <location>
        <begin position="3"/>
        <end position="340"/>
    </location>
</feature>
<dbReference type="InterPro" id="IPR003395">
    <property type="entry name" value="RecF/RecN/SMC_N"/>
</dbReference>
<evidence type="ECO:0000256" key="4">
    <source>
        <dbReference type="ARBA" id="ARBA00022490"/>
    </source>
</evidence>
<keyword evidence="4 12" id="KW-0963">Cytoplasm</keyword>
<evidence type="ECO:0000256" key="3">
    <source>
        <dbReference type="ARBA" id="ARBA00020170"/>
    </source>
</evidence>
<feature type="binding site" evidence="12">
    <location>
        <begin position="30"/>
        <end position="37"/>
    </location>
    <ligand>
        <name>ATP</name>
        <dbReference type="ChEBI" id="CHEBI:30616"/>
    </ligand>
</feature>
<dbReference type="InterPro" id="IPR042174">
    <property type="entry name" value="RecF_2"/>
</dbReference>
<evidence type="ECO:0000256" key="7">
    <source>
        <dbReference type="ARBA" id="ARBA00022763"/>
    </source>
</evidence>
<keyword evidence="6 12" id="KW-0547">Nucleotide-binding</keyword>
<dbReference type="EMBL" id="PYLP01000003">
    <property type="protein sequence ID" value="PST41290.1"/>
    <property type="molecule type" value="Genomic_DNA"/>
</dbReference>
<evidence type="ECO:0000256" key="10">
    <source>
        <dbReference type="ARBA" id="ARBA00023204"/>
    </source>
</evidence>
<dbReference type="GO" id="GO:0005737">
    <property type="term" value="C:cytoplasm"/>
    <property type="evidence" value="ECO:0007669"/>
    <property type="project" value="UniProtKB-SubCell"/>
</dbReference>
<dbReference type="GO" id="GO:0005524">
    <property type="term" value="F:ATP binding"/>
    <property type="evidence" value="ECO:0007669"/>
    <property type="project" value="UniProtKB-UniRule"/>
</dbReference>
<keyword evidence="11 12" id="KW-0742">SOS response</keyword>
<gene>
    <name evidence="12" type="primary">recF</name>
    <name evidence="15" type="ORF">C7U55_03880</name>
</gene>
<evidence type="ECO:0000313" key="15">
    <source>
        <dbReference type="EMBL" id="PST41290.1"/>
    </source>
</evidence>
<dbReference type="Pfam" id="PF02463">
    <property type="entry name" value="SMC_N"/>
    <property type="match status" value="1"/>
</dbReference>
<keyword evidence="7 12" id="KW-0227">DNA damage</keyword>
<dbReference type="GO" id="GO:0000731">
    <property type="term" value="P:DNA synthesis involved in DNA repair"/>
    <property type="evidence" value="ECO:0007669"/>
    <property type="project" value="TreeGrafter"/>
</dbReference>
<evidence type="ECO:0000256" key="9">
    <source>
        <dbReference type="ARBA" id="ARBA00023125"/>
    </source>
</evidence>
<proteinExistence type="inferred from homology"/>
<comment type="caution">
    <text evidence="15">The sequence shown here is derived from an EMBL/GenBank/DDBJ whole genome shotgun (WGS) entry which is preliminary data.</text>
</comment>
<evidence type="ECO:0000256" key="13">
    <source>
        <dbReference type="RuleBase" id="RU000578"/>
    </source>
</evidence>
<protein>
    <recommendedName>
        <fullName evidence="3 12">DNA replication and repair protein RecF</fullName>
    </recommendedName>
</protein>
<dbReference type="RefSeq" id="WP_106987432.1">
    <property type="nucleotide sequence ID" value="NZ_JADPLM010000004.1"/>
</dbReference>